<dbReference type="InterPro" id="IPR039036">
    <property type="entry name" value="Granulin_fam"/>
</dbReference>
<dbReference type="RefSeq" id="XP_038077876.1">
    <property type="nucleotide sequence ID" value="XM_038221948.1"/>
</dbReference>
<feature type="domain" description="Granulins" evidence="6">
    <location>
        <begin position="1642"/>
        <end position="1655"/>
    </location>
</feature>
<organism evidence="7 8">
    <name type="scientific">Patiria miniata</name>
    <name type="common">Bat star</name>
    <name type="synonym">Asterina miniata</name>
    <dbReference type="NCBI Taxonomy" id="46514"/>
    <lineage>
        <taxon>Eukaryota</taxon>
        <taxon>Metazoa</taxon>
        <taxon>Echinodermata</taxon>
        <taxon>Eleutherozoa</taxon>
        <taxon>Asterozoa</taxon>
        <taxon>Asteroidea</taxon>
        <taxon>Valvatacea</taxon>
        <taxon>Valvatida</taxon>
        <taxon>Asterinidae</taxon>
        <taxon>Patiria</taxon>
    </lineage>
</organism>
<keyword evidence="4" id="KW-1015">Disulfide bond</keyword>
<feature type="domain" description="Granulins" evidence="6">
    <location>
        <begin position="1954"/>
        <end position="1967"/>
    </location>
</feature>
<evidence type="ECO:0000313" key="7">
    <source>
        <dbReference type="EnsemblMetazoa" id="XP_038077876.1"/>
    </source>
</evidence>
<feature type="domain" description="Granulins" evidence="6">
    <location>
        <begin position="3044"/>
        <end position="3057"/>
    </location>
</feature>
<comment type="subcellular location">
    <subcellularLocation>
        <location evidence="1">Secreted</location>
    </subcellularLocation>
</comment>
<evidence type="ECO:0000256" key="2">
    <source>
        <dbReference type="ARBA" id="ARBA00010093"/>
    </source>
</evidence>
<comment type="similarity">
    <text evidence="2">Belongs to the granulin family.</text>
</comment>
<feature type="domain" description="Granulins" evidence="6">
    <location>
        <begin position="1166"/>
        <end position="1179"/>
    </location>
</feature>
<proteinExistence type="inferred from homology"/>
<feature type="domain" description="Granulins" evidence="6">
    <location>
        <begin position="1486"/>
        <end position="1499"/>
    </location>
</feature>
<evidence type="ECO:0000259" key="6">
    <source>
        <dbReference type="PROSITE" id="PS00799"/>
    </source>
</evidence>
<dbReference type="PANTHER" id="PTHR12274">
    <property type="entry name" value="GRANULIN"/>
    <property type="match status" value="1"/>
</dbReference>
<dbReference type="EnsemblMetazoa" id="XM_038221948.1">
    <property type="protein sequence ID" value="XP_038077876.1"/>
    <property type="gene ID" value="LOC119745555"/>
</dbReference>
<feature type="domain" description="Granulins" evidence="6">
    <location>
        <begin position="2968"/>
        <end position="2981"/>
    </location>
</feature>
<dbReference type="Proteomes" id="UP000887568">
    <property type="component" value="Unplaced"/>
</dbReference>
<feature type="domain" description="Granulins" evidence="6">
    <location>
        <begin position="362"/>
        <end position="375"/>
    </location>
</feature>
<feature type="domain" description="Granulins" evidence="6">
    <location>
        <begin position="928"/>
        <end position="941"/>
    </location>
</feature>
<feature type="domain" description="Granulins" evidence="6">
    <location>
        <begin position="2500"/>
        <end position="2513"/>
    </location>
</feature>
<feature type="domain" description="Granulins" evidence="6">
    <location>
        <begin position="2812"/>
        <end position="2825"/>
    </location>
</feature>
<feature type="domain" description="Granulins" evidence="6">
    <location>
        <begin position="3139"/>
        <end position="3152"/>
    </location>
</feature>
<feature type="signal peptide" evidence="5">
    <location>
        <begin position="1"/>
        <end position="19"/>
    </location>
</feature>
<accession>A0A914BQD0</accession>
<feature type="domain" description="Granulins" evidence="6">
    <location>
        <begin position="1326"/>
        <end position="1339"/>
    </location>
</feature>
<dbReference type="PROSITE" id="PS00799">
    <property type="entry name" value="GRANULINS"/>
    <property type="match status" value="38"/>
</dbReference>
<feature type="domain" description="Granulins" evidence="6">
    <location>
        <begin position="1720"/>
        <end position="1733"/>
    </location>
</feature>
<feature type="domain" description="Granulins" evidence="6">
    <location>
        <begin position="2578"/>
        <end position="2591"/>
    </location>
</feature>
<evidence type="ECO:0000313" key="8">
    <source>
        <dbReference type="Proteomes" id="UP000887568"/>
    </source>
</evidence>
<sequence>MRHAVLVGFLLALAHAAYSDEVGVVCPGGQSQCPDGNTCCQLASGQWGCCPLPKAVCCSDHLHCCPNGYTCDVGAGSCSKGGLTVPWAEKNMAKPVKVESVVCPGSQAECPDGNTCCKLSSGQWGCCPLPNAVCCSDHVHCCPNGYTCSSGSCSKGDLTVPWTEKNVAKPVKVESVVCPDGQSECPDGNTCCKLASGQWGCCPLPNAVCCSDHQHCCPNGYKCDVSTGSCSKGGLTVPWAEKNVAKPVKVESVVCPDGQSECPDGNTCCKLASGQWGCCPLPNAVCCSDHVHCCPSGYTCSSGSCSRGDLTVPWTEKNVAKPVKVENVVCPGGQSECPDGNTCCKLSSGQYGCCPLPNAVCCSDHQHCCPNGYKCDVSAGSCSQGGLTVPWAEKNVAKPVEDPEKTNVTVCPGGRYLCKVNYTCCMSKTPDVYGCCHFKEATCCSDNVHCCQHGYVCDVVKHKCKKNFESIPWEEKTDAEELTTEIVPEPNVVCPGGSAQCPSGNTCCMLASGQWGCCPLPSAVCCNDHVHCCPHGYTCDVSQGTCSLGDMVLTWYEKTEAKPLVPEPNVVCPGGSAQCPSGNTCCMLASGQWGCCPLPQAVCCSDHVHCCPHGYTCDVSQGTCSLGNSVLQMYKKTEATSLSTAVLPGPDVVCPGGSAQCPTGNTCCMLSSGQWGCCPLPQAVCCSDHVHCCPHGYTCDVSQGTCSLGDMVLTWYEKSEAKPLVPEPNVVCPGGSAQCPSGNTCCMLASGQWGCCPLPSAVCCSDHVHCCPNGYTCDVSQGTCSLGKMVLPWFDKTEATSLSTNNSPSPNIICPGGRYQCPTGTTCCKSNTGAYNCCPYPQAVCCADYIHCCPYGYICELSTATCHLNGLSLPWESNKEAVSLSDPAMPEPNVVCPGGSAQCPSGNTCCMLASGQWGCCPLPSAVCCSDHVHCCPHGYTCDVSQGTCSLGNMVLAWYEKTEAKPLVPESNVVCPGGSAQCPSGNTCCMLASGQWGCCPLPSAVCCNDHVHCCPHGYTCDVSQGTCSLGDMVLTWYEKTEAKPLVQEPNVVCPGGSAQCPSGNTCCMLSSGQWGCCPLPQAVCCSDHVHCCPHGYTCDVSQGTCSLGNSVLQMYKKTEATSLSTAVLPGPDVVCPGGSAQCPTGNTCCMLSSGQWGCCPLPQAVCCSDHVHCCPHGYTCDVSQETCSLGDMVLTWYEKTEAKPLVPEPNVVCPGGSAQCPSGNTCCMLASGQWGCCPLPSAVCCSDHVHCCPNGYTCDVSQGTCSLGKMVLPWFDKTEATSLSTNNSPSPNIICPGGRYQCPTGTTCCKSNTGAYNCCPYPQAVCCADYIHCCPYGYICELSTATCHLNGLSLPWESNKEAVSLSDPAMPEPNVVCPGGSAQCPSGNTCCMLASGQWGCCPLPSAVCCSDHVHCCPHGYTCDVSQGTCSLGDMVLAWYEKSEAKPVVPEPNVVCPGGSAQCPSGNTCCMLASGQWGCCPLPSAVCCSDHVHCCPHGYTCDVSQGTCSLGDMVLTWYEKTEAKPLVPEPNVVCPGGSAQCPSGNTCCMLASGQWGCCPLPSAVCCSDHVQCCPHGYTCDVSQGTCSLGNMVLAWYEKSEAKPLVPEPNVVCPGGSAQCPSGNTCCMLASGQWGCCPLPSAVCCSDHVHCCPHGYTCDVSQGTCSLGDMVQSWYEKTEAKPVVPEPNVVCPGGSAQCPSGNTCCMLASGQWGCCPLPSAVCCSDHVHCCPHGYTCDVSQGTCSLGDMVQSWYEKTEAKPLVPEPNVVCPGGSAQCPSGNTCCMLASGQWGCCPLPSAVCCSDHVHCCPHGYTCDVSQGTCSLGNMVLAWYEKSEAKPVVPEPNVVCPGGSAQCPSGNTCCMLASGQWGCCPLPSAVCCSDHVHCCPHGYTCDVSQGTCSLGNMVLTWYEKSEAKPVVPEPNVVCPGGSAQCPSGNTCCMLASGQWGCCPLPSAVCCSDHVHCCPHGYTCDVSQGTCSLGDMVLTWYKKTEAKPLVPEPNVVCPGGSAQCPSGNTCCMLASGQWGCCPLPSAVCCSDHVHCCPHGYTCDVSQGTCSLGDMVQSWYEKTEAKPLVPEPNVVCPGGSAQCPSGNTCCMLASGQWGCCPLPSAVCCSDHVHCCPHGYTCDVSQGTCSLGDMVQSWYEKTEAKPLVPEPNVVCPGGSAQCPSGNTCCMLASGQWGCCPLPSAVCCSDHVHCCPHGYTCDVSQGTCSLGDMVQSWYEKTEAKPLVPEPNVVCPGGSAQCPSGNTCCMLASGQWGCCPLPSAVCCSDHVHCCPHGYTCDVSQGTCSLGDMVQSWYEKTEAKPLVPEPNVVCPGGSAQCPSGNTCCMLASGQWGCCPLPSAVCCSDHVHCCPHGYTCDVSQGTCSLGNMVLAWYEKSEAKPVVPEPNVVCPGGSAQCPSGNTCCMLASGQWGCCPLPSAVCCSDHVHCCPHGYTCDVSQGTCSLGDMVLTWYEKTEAKPLVPEPNVVCPGGSAQCPSGNTCCMLASGQWGCCPLPSAVCCSDHVHCCPHGYTCDVSQGTCSLGDMVQSWYEKTEAKPLVPEPNVVCPGGSAQCPSGNTCCMLASGQWGCCPLPSAVCCSDHVHCCPHGYTCDVSQGTCSLGDMVQSWFEKTKASPLVPEPNVVCPGGSAQCPSGHTCCMLAFGQWGCCPLPSAVCCSDHVHCCPHGYTCDVSQGTCSLGDMVQSWYEKTEAKPLVPEPNVVCPGGSAQCPSGNTCCMLASGQWGCCPLPSAVCCSDHVHCCPHGYTCDVSQGTCSLGDMVQSWFEKTKASPLVPEPNVVCPGGSAQCPSGNTCCMLASGQWGCCPLPTAVCCSDHVHCCPHGYTCDVSQGTCSLGDMVQSWYEKTEAKPLVPEPNVVCPGGSAQCPSGNTCCMLASGQWGCCPLPSAVCCSDHVHCCPHGYTCDVSQGTCSLGDMVLTWYEKTEAKPLVPEPNVVCPGGSAQCPSGNTCCMLASGQWGCCPLPQAVCCSDHVHCCPHGYTCDVSQGTCSLGNSVLPWFEKTDTLLNFEGIVCPNSTSICKSSETCCKLKSGSWGCCPLVQAVCCSDKLHCCPKNTKCTAKNTCVGTFGSTPMVTKTQAKEIAPKPKHVPWMTKTLALPWGSKEGDVQCDATHYCPSGNTCCRLASGQWGCCPVPKAVCCSDGLHCCPSGYTCQTGTGRCVR</sequence>
<feature type="domain" description="Granulins" evidence="6">
    <location>
        <begin position="686"/>
        <end position="699"/>
    </location>
</feature>
<feature type="domain" description="Granulins" evidence="6">
    <location>
        <begin position="1798"/>
        <end position="1811"/>
    </location>
</feature>
<feature type="domain" description="Granulins" evidence="6">
    <location>
        <begin position="2890"/>
        <end position="2903"/>
    </location>
</feature>
<feature type="domain" description="Granulins" evidence="6">
    <location>
        <begin position="1408"/>
        <end position="1421"/>
    </location>
</feature>
<dbReference type="InterPro" id="IPR000118">
    <property type="entry name" value="Granulin"/>
</dbReference>
<feature type="chain" id="PRO_5037702313" description="Granulins domain-containing protein" evidence="5">
    <location>
        <begin position="20"/>
        <end position="3161"/>
    </location>
</feature>
<keyword evidence="8" id="KW-1185">Reference proteome</keyword>
<feature type="domain" description="Granulins" evidence="6">
    <location>
        <begin position="1244"/>
        <end position="1257"/>
    </location>
</feature>
<feature type="domain" description="Granulins" evidence="6">
    <location>
        <begin position="210"/>
        <end position="223"/>
    </location>
</feature>
<protein>
    <recommendedName>
        <fullName evidence="6">Granulins domain-containing protein</fullName>
    </recommendedName>
</protein>
<evidence type="ECO:0000256" key="4">
    <source>
        <dbReference type="ARBA" id="ARBA00023157"/>
    </source>
</evidence>
<feature type="domain" description="Granulins" evidence="6">
    <location>
        <begin position="58"/>
        <end position="71"/>
    </location>
</feature>
<reference evidence="7" key="1">
    <citation type="submission" date="2022-11" db="UniProtKB">
        <authorList>
            <consortium name="EnsemblMetazoa"/>
        </authorList>
    </citation>
    <scope>IDENTIFICATION</scope>
</reference>
<dbReference type="FunFam" id="2.10.25.160:FF:000001">
    <property type="entry name" value="Granulin precursor"/>
    <property type="match status" value="8"/>
</dbReference>
<feature type="domain" description="Granulins" evidence="6">
    <location>
        <begin position="135"/>
        <end position="148"/>
    </location>
</feature>
<name>A0A914BQD0_PATMI</name>
<dbReference type="Pfam" id="PF00396">
    <property type="entry name" value="Granulin"/>
    <property type="match status" value="40"/>
</dbReference>
<feature type="domain" description="Granulins" evidence="6">
    <location>
        <begin position="2266"/>
        <end position="2279"/>
    </location>
</feature>
<dbReference type="SUPFAM" id="SSF57277">
    <property type="entry name" value="Granulin repeat"/>
    <property type="match status" value="39"/>
</dbReference>
<feature type="domain" description="Granulins" evidence="6">
    <location>
        <begin position="2422"/>
        <end position="2435"/>
    </location>
</feature>
<evidence type="ECO:0000256" key="5">
    <source>
        <dbReference type="SAM" id="SignalP"/>
    </source>
</evidence>
<feature type="domain" description="Granulins" evidence="6">
    <location>
        <begin position="604"/>
        <end position="617"/>
    </location>
</feature>
<dbReference type="SMART" id="SM00277">
    <property type="entry name" value="GRAN"/>
    <property type="match status" value="40"/>
</dbReference>
<evidence type="ECO:0000256" key="1">
    <source>
        <dbReference type="ARBA" id="ARBA00004613"/>
    </source>
</evidence>
<feature type="domain" description="Granulins" evidence="6">
    <location>
        <begin position="1006"/>
        <end position="1019"/>
    </location>
</feature>
<keyword evidence="3" id="KW-0964">Secreted</keyword>
<keyword evidence="5" id="KW-0732">Signal</keyword>
<dbReference type="OrthoDB" id="5854875at2759"/>
<feature type="domain" description="Granulins" evidence="6">
    <location>
        <begin position="2110"/>
        <end position="2123"/>
    </location>
</feature>
<dbReference type="InterPro" id="IPR037277">
    <property type="entry name" value="Granulin_sf"/>
</dbReference>
<dbReference type="PANTHER" id="PTHR12274:SF3">
    <property type="entry name" value="PROGRANULIN"/>
    <property type="match status" value="1"/>
</dbReference>
<feature type="domain" description="Granulins" evidence="6">
    <location>
        <begin position="1084"/>
        <end position="1097"/>
    </location>
</feature>
<feature type="domain" description="Granulins" evidence="6">
    <location>
        <begin position="764"/>
        <end position="777"/>
    </location>
</feature>
<feature type="domain" description="Granulins" evidence="6">
    <location>
        <begin position="2734"/>
        <end position="2747"/>
    </location>
</feature>
<feature type="domain" description="Granulins" evidence="6">
    <location>
        <begin position="2188"/>
        <end position="2201"/>
    </location>
</feature>
<dbReference type="GeneID" id="119745555"/>
<feature type="domain" description="Granulins" evidence="6">
    <location>
        <begin position="846"/>
        <end position="859"/>
    </location>
</feature>
<feature type="domain" description="Granulins" evidence="6">
    <location>
        <begin position="526"/>
        <end position="539"/>
    </location>
</feature>
<dbReference type="OMA" id="THECPTG"/>
<dbReference type="Gene3D" id="2.10.25.160">
    <property type="entry name" value="Granulin"/>
    <property type="match status" value="40"/>
</dbReference>
<feature type="domain" description="Granulins" evidence="6">
    <location>
        <begin position="2656"/>
        <end position="2669"/>
    </location>
</feature>
<feature type="domain" description="Granulins" evidence="6">
    <location>
        <begin position="287"/>
        <end position="300"/>
    </location>
</feature>
<feature type="domain" description="Granulins" evidence="6">
    <location>
        <begin position="2032"/>
        <end position="2045"/>
    </location>
</feature>
<feature type="domain" description="Granulins" evidence="6">
    <location>
        <begin position="1876"/>
        <end position="1889"/>
    </location>
</feature>
<feature type="domain" description="Granulins" evidence="6">
    <location>
        <begin position="2344"/>
        <end position="2357"/>
    </location>
</feature>
<dbReference type="GO" id="GO:0005576">
    <property type="term" value="C:extracellular region"/>
    <property type="evidence" value="ECO:0007669"/>
    <property type="project" value="UniProtKB-SubCell"/>
</dbReference>
<evidence type="ECO:0000256" key="3">
    <source>
        <dbReference type="ARBA" id="ARBA00022525"/>
    </source>
</evidence>